<accession>A0ABP7LYH5</accession>
<organism evidence="2 3">
    <name type="scientific">Litoribacillus peritrichatus</name>
    <dbReference type="NCBI Taxonomy" id="718191"/>
    <lineage>
        <taxon>Bacteria</taxon>
        <taxon>Pseudomonadati</taxon>
        <taxon>Pseudomonadota</taxon>
        <taxon>Gammaproteobacteria</taxon>
        <taxon>Oceanospirillales</taxon>
        <taxon>Oceanospirillaceae</taxon>
        <taxon>Litoribacillus</taxon>
    </lineage>
</organism>
<gene>
    <name evidence="2" type="ORF">GCM10022277_01150</name>
</gene>
<dbReference type="CDD" id="cd06422">
    <property type="entry name" value="NTP_transferase_like_1"/>
    <property type="match status" value="1"/>
</dbReference>
<evidence type="ECO:0000259" key="1">
    <source>
        <dbReference type="Pfam" id="PF00483"/>
    </source>
</evidence>
<protein>
    <submittedName>
        <fullName evidence="2">Nucleotidyltransferase family protein</fullName>
    </submittedName>
</protein>
<comment type="caution">
    <text evidence="2">The sequence shown here is derived from an EMBL/GenBank/DDBJ whole genome shotgun (WGS) entry which is preliminary data.</text>
</comment>
<sequence>MINQPSDSSVYAMILAAGKGTRMRPLTDDCPKPLLKVAGLPLIEHHLRKLKRAGVTHVVVNCAYLAEKVEAYIHQRPDDGLDIYCVNEGQEPLETAGGIVNALPQLGERPFIVVNGDVWTDFDYRLLVQAAEALIVSDRLGELVLVNNPVHNPAGDFAVESSVLRNKSESNDHYTFSGLSVFKPQLFRSLSRDSGALGPMLRSWANQSLLSASVYPGYWLDVGTPERLIALEDRIAGSLVNDET</sequence>
<dbReference type="RefSeq" id="WP_344794374.1">
    <property type="nucleotide sequence ID" value="NZ_BAABBN010000002.1"/>
</dbReference>
<dbReference type="InterPro" id="IPR029044">
    <property type="entry name" value="Nucleotide-diphossugar_trans"/>
</dbReference>
<dbReference type="EMBL" id="BAABBN010000002">
    <property type="protein sequence ID" value="GAA3910252.1"/>
    <property type="molecule type" value="Genomic_DNA"/>
</dbReference>
<dbReference type="Gene3D" id="3.90.550.10">
    <property type="entry name" value="Spore Coat Polysaccharide Biosynthesis Protein SpsA, Chain A"/>
    <property type="match status" value="1"/>
</dbReference>
<dbReference type="InterPro" id="IPR054790">
    <property type="entry name" value="MurU"/>
</dbReference>
<dbReference type="Proteomes" id="UP001501565">
    <property type="component" value="Unassembled WGS sequence"/>
</dbReference>
<reference evidence="3" key="1">
    <citation type="journal article" date="2019" name="Int. J. Syst. Evol. Microbiol.">
        <title>The Global Catalogue of Microorganisms (GCM) 10K type strain sequencing project: providing services to taxonomists for standard genome sequencing and annotation.</title>
        <authorList>
            <consortium name="The Broad Institute Genomics Platform"/>
            <consortium name="The Broad Institute Genome Sequencing Center for Infectious Disease"/>
            <person name="Wu L."/>
            <person name="Ma J."/>
        </authorList>
    </citation>
    <scope>NUCLEOTIDE SEQUENCE [LARGE SCALE GENOMIC DNA]</scope>
    <source>
        <strain evidence="3">JCM 17551</strain>
    </source>
</reference>
<dbReference type="NCBIfam" id="NF045761">
    <property type="entry name" value="NAMPUrTaseMurU"/>
    <property type="match status" value="1"/>
</dbReference>
<dbReference type="InterPro" id="IPR005835">
    <property type="entry name" value="NTP_transferase_dom"/>
</dbReference>
<keyword evidence="3" id="KW-1185">Reference proteome</keyword>
<proteinExistence type="predicted"/>
<dbReference type="PANTHER" id="PTHR22572">
    <property type="entry name" value="SUGAR-1-PHOSPHATE GUANYL TRANSFERASE"/>
    <property type="match status" value="1"/>
</dbReference>
<dbReference type="SUPFAM" id="SSF53448">
    <property type="entry name" value="Nucleotide-diphospho-sugar transferases"/>
    <property type="match status" value="1"/>
</dbReference>
<feature type="domain" description="Nucleotidyl transferase" evidence="1">
    <location>
        <begin position="12"/>
        <end position="232"/>
    </location>
</feature>
<dbReference type="InterPro" id="IPR050486">
    <property type="entry name" value="Mannose-1P_guanyltransferase"/>
</dbReference>
<evidence type="ECO:0000313" key="2">
    <source>
        <dbReference type="EMBL" id="GAA3910252.1"/>
    </source>
</evidence>
<dbReference type="Pfam" id="PF00483">
    <property type="entry name" value="NTP_transferase"/>
    <property type="match status" value="1"/>
</dbReference>
<evidence type="ECO:0000313" key="3">
    <source>
        <dbReference type="Proteomes" id="UP001501565"/>
    </source>
</evidence>
<name>A0ABP7LYH5_9GAMM</name>